<evidence type="ECO:0000256" key="4">
    <source>
        <dbReference type="ARBA" id="ARBA00022833"/>
    </source>
</evidence>
<dbReference type="GO" id="GO:0008270">
    <property type="term" value="F:zinc ion binding"/>
    <property type="evidence" value="ECO:0007669"/>
    <property type="project" value="UniProtKB-KW"/>
</dbReference>
<dbReference type="Proteomes" id="UP000789570">
    <property type="component" value="Unassembled WGS sequence"/>
</dbReference>
<sequence length="134" mass="15600">MSKRVPIITQNDDPPVTFIYHAAECELNGKQSQSDRVIVVNSKMQYTTSPVALSSLPSQTFYHSHIFIFMPFICDENVNDSEKDIYTHWVEQLNDETLDEISDVNDKEKLKMKIWNRFIETQRLLTTIITSTKI</sequence>
<comment type="caution">
    <text evidence="8">The sequence shown here is derived from an EMBL/GenBank/DDBJ whole genome shotgun (WGS) entry which is preliminary data.</text>
</comment>
<keyword evidence="9" id="KW-1185">Reference proteome</keyword>
<keyword evidence="6" id="KW-0804">Transcription</keyword>
<keyword evidence="2" id="KW-0479">Metal-binding</keyword>
<name>A0A9N9FEU7_9GLOM</name>
<keyword evidence="4" id="KW-0862">Zinc</keyword>
<evidence type="ECO:0000313" key="9">
    <source>
        <dbReference type="Proteomes" id="UP000789570"/>
    </source>
</evidence>
<evidence type="ECO:0000256" key="6">
    <source>
        <dbReference type="ARBA" id="ARBA00023163"/>
    </source>
</evidence>
<comment type="similarity">
    <text evidence="1">Belongs to the VEFS (VRN2-EMF2-FIS2-SU(Z)12) family.</text>
</comment>
<evidence type="ECO:0000256" key="5">
    <source>
        <dbReference type="ARBA" id="ARBA00023015"/>
    </source>
</evidence>
<evidence type="ECO:0000256" key="1">
    <source>
        <dbReference type="ARBA" id="ARBA00007416"/>
    </source>
</evidence>
<evidence type="ECO:0000313" key="8">
    <source>
        <dbReference type="EMBL" id="CAG8530671.1"/>
    </source>
</evidence>
<keyword evidence="5" id="KW-0805">Transcription regulation</keyword>
<organism evidence="8 9">
    <name type="scientific">Funneliformis caledonium</name>
    <dbReference type="NCBI Taxonomy" id="1117310"/>
    <lineage>
        <taxon>Eukaryota</taxon>
        <taxon>Fungi</taxon>
        <taxon>Fungi incertae sedis</taxon>
        <taxon>Mucoromycota</taxon>
        <taxon>Glomeromycotina</taxon>
        <taxon>Glomeromycetes</taxon>
        <taxon>Glomerales</taxon>
        <taxon>Glomeraceae</taxon>
        <taxon>Funneliformis</taxon>
    </lineage>
</organism>
<evidence type="ECO:0000259" key="7">
    <source>
        <dbReference type="Pfam" id="PF09733"/>
    </source>
</evidence>
<evidence type="ECO:0000256" key="2">
    <source>
        <dbReference type="ARBA" id="ARBA00022723"/>
    </source>
</evidence>
<dbReference type="AlphaFoldDB" id="A0A9N9FEU7"/>
<gene>
    <name evidence="8" type="ORF">FCALED_LOCUS5159</name>
</gene>
<proteinExistence type="inferred from homology"/>
<dbReference type="Pfam" id="PF09733">
    <property type="entry name" value="VEFS-Box"/>
    <property type="match status" value="1"/>
</dbReference>
<dbReference type="InterPro" id="IPR019135">
    <property type="entry name" value="Polycomb_protein_VEFS-Box"/>
</dbReference>
<reference evidence="8" key="1">
    <citation type="submission" date="2021-06" db="EMBL/GenBank/DDBJ databases">
        <authorList>
            <person name="Kallberg Y."/>
            <person name="Tangrot J."/>
            <person name="Rosling A."/>
        </authorList>
    </citation>
    <scope>NUCLEOTIDE SEQUENCE</scope>
    <source>
        <strain evidence="8">UK204</strain>
    </source>
</reference>
<protein>
    <submittedName>
        <fullName evidence="8">12730_t:CDS:1</fullName>
    </submittedName>
</protein>
<keyword evidence="3" id="KW-0863">Zinc-finger</keyword>
<dbReference type="OrthoDB" id="166746at2759"/>
<dbReference type="EMBL" id="CAJVPQ010001071">
    <property type="protein sequence ID" value="CAG8530671.1"/>
    <property type="molecule type" value="Genomic_DNA"/>
</dbReference>
<accession>A0A9N9FEU7</accession>
<evidence type="ECO:0000256" key="3">
    <source>
        <dbReference type="ARBA" id="ARBA00022771"/>
    </source>
</evidence>
<feature type="domain" description="Polycomb protein VEFS-Box" evidence="7">
    <location>
        <begin position="55"/>
        <end position="126"/>
    </location>
</feature>